<reference evidence="3" key="1">
    <citation type="submission" date="2020-08" db="EMBL/GenBank/DDBJ databases">
        <authorList>
            <person name="Cejkova D."/>
            <person name="Kubasova T."/>
            <person name="Jahodarova E."/>
            <person name="Rychlik I."/>
        </authorList>
    </citation>
    <scope>NUCLEOTIDE SEQUENCE</scope>
    <source>
        <strain evidence="3">An559</strain>
    </source>
</reference>
<evidence type="ECO:0000259" key="2">
    <source>
        <dbReference type="Pfam" id="PF13579"/>
    </source>
</evidence>
<accession>A0A938X780</accession>
<keyword evidence="4" id="KW-1185">Reference proteome</keyword>
<proteinExistence type="predicted"/>
<dbReference type="EMBL" id="JACJKY010000002">
    <property type="protein sequence ID" value="MBM6919924.1"/>
    <property type="molecule type" value="Genomic_DNA"/>
</dbReference>
<comment type="caution">
    <text evidence="3">The sequence shown here is derived from an EMBL/GenBank/DDBJ whole genome shotgun (WGS) entry which is preliminary data.</text>
</comment>
<protein>
    <submittedName>
        <fullName evidence="3">Glycosyltransferase family 4 protein</fullName>
    </submittedName>
</protein>
<dbReference type="CDD" id="cd03794">
    <property type="entry name" value="GT4_WbuB-like"/>
    <property type="match status" value="1"/>
</dbReference>
<evidence type="ECO:0000313" key="4">
    <source>
        <dbReference type="Proteomes" id="UP000774750"/>
    </source>
</evidence>
<dbReference type="PANTHER" id="PTHR12526">
    <property type="entry name" value="GLYCOSYLTRANSFERASE"/>
    <property type="match status" value="1"/>
</dbReference>
<gene>
    <name evidence="3" type="ORF">H6A12_01925</name>
</gene>
<dbReference type="SUPFAM" id="SSF53756">
    <property type="entry name" value="UDP-Glycosyltransferase/glycogen phosphorylase"/>
    <property type="match status" value="1"/>
</dbReference>
<dbReference type="InterPro" id="IPR028098">
    <property type="entry name" value="Glyco_trans_4-like_N"/>
</dbReference>
<dbReference type="InterPro" id="IPR001296">
    <property type="entry name" value="Glyco_trans_1"/>
</dbReference>
<dbReference type="AlphaFoldDB" id="A0A938X780"/>
<name>A0A938X780_9FIRM</name>
<sequence>MKLQYYADRKGSILNILIVSQCFYPDNFRINDIAQSLVSMGHQVRVLTGLPDYATSKVPKEYRWFRRRRESINGVQVVRVPIIARHKGVLFRALNYASFVVSSWLYASFCKKKDIDVIFCYQTSPVLQAYAARRLKHRTKKPLVLYCCDLWPESLKAFHVGESHPLFRAVKRISRKLYRACDKIAVTSAPFRTYLTDLCGEDVNDRIFDLPQHAEDLYADICGVYEENECVDFLFAGNIGAVQNVDCIIKAIPHIQTDKPFMVHIVGDGSELSACKELSESLHVTDHITFHGRFPLAEMERFYKLADCFLLTLRGGDFIGMTLPAKAQGYLSAGKPIAGAIDGAAAQMIEESDCGECVRAGDAEGLGAVMQKIIENPEQYRKKGENGRVYYEQHYTKEIFMNTFIKLLEE</sequence>
<dbReference type="Pfam" id="PF00534">
    <property type="entry name" value="Glycos_transf_1"/>
    <property type="match status" value="1"/>
</dbReference>
<dbReference type="Pfam" id="PF13579">
    <property type="entry name" value="Glyco_trans_4_4"/>
    <property type="match status" value="1"/>
</dbReference>
<feature type="domain" description="Glycosyl transferase family 1" evidence="1">
    <location>
        <begin position="233"/>
        <end position="388"/>
    </location>
</feature>
<dbReference type="PANTHER" id="PTHR12526:SF609">
    <property type="entry name" value="LIPOPOLYSACCHARIDE BIOSYNTHESIS PROTEIN"/>
    <property type="match status" value="1"/>
</dbReference>
<evidence type="ECO:0000259" key="1">
    <source>
        <dbReference type="Pfam" id="PF00534"/>
    </source>
</evidence>
<dbReference type="Proteomes" id="UP000774750">
    <property type="component" value="Unassembled WGS sequence"/>
</dbReference>
<reference evidence="3" key="2">
    <citation type="journal article" date="2021" name="Sci. Rep.">
        <title>The distribution of antibiotic resistance genes in chicken gut microbiota commensals.</title>
        <authorList>
            <person name="Juricova H."/>
            <person name="Matiasovicova J."/>
            <person name="Kubasova T."/>
            <person name="Cejkova D."/>
            <person name="Rychlik I."/>
        </authorList>
    </citation>
    <scope>NUCLEOTIDE SEQUENCE</scope>
    <source>
        <strain evidence="3">An559</strain>
    </source>
</reference>
<dbReference type="GO" id="GO:0016757">
    <property type="term" value="F:glycosyltransferase activity"/>
    <property type="evidence" value="ECO:0007669"/>
    <property type="project" value="InterPro"/>
</dbReference>
<organism evidence="3 4">
    <name type="scientific">Merdimmobilis hominis</name>
    <dbReference type="NCBI Taxonomy" id="2897707"/>
    <lineage>
        <taxon>Bacteria</taxon>
        <taxon>Bacillati</taxon>
        <taxon>Bacillota</taxon>
        <taxon>Clostridia</taxon>
        <taxon>Eubacteriales</taxon>
        <taxon>Oscillospiraceae</taxon>
        <taxon>Merdimmobilis</taxon>
    </lineage>
</organism>
<dbReference type="Gene3D" id="3.40.50.2000">
    <property type="entry name" value="Glycogen Phosphorylase B"/>
    <property type="match status" value="2"/>
</dbReference>
<feature type="domain" description="Glycosyltransferase subfamily 4-like N-terminal" evidence="2">
    <location>
        <begin position="29"/>
        <end position="198"/>
    </location>
</feature>
<evidence type="ECO:0000313" key="3">
    <source>
        <dbReference type="EMBL" id="MBM6919924.1"/>
    </source>
</evidence>